<reference evidence="4 5" key="1">
    <citation type="submission" date="2023-12" db="EMBL/GenBank/DDBJ databases">
        <title>A high-quality genome assembly for Dillenia turbinata (Dilleniales).</title>
        <authorList>
            <person name="Chanderbali A."/>
        </authorList>
    </citation>
    <scope>NUCLEOTIDE SEQUENCE [LARGE SCALE GENOMIC DNA]</scope>
    <source>
        <strain evidence="4">LSX21</strain>
        <tissue evidence="4">Leaf</tissue>
    </source>
</reference>
<dbReference type="EMBL" id="JBAMMX010000028">
    <property type="protein sequence ID" value="KAK6911392.1"/>
    <property type="molecule type" value="Genomic_DNA"/>
</dbReference>
<dbReference type="Proteomes" id="UP001370490">
    <property type="component" value="Unassembled WGS sequence"/>
</dbReference>
<dbReference type="AlphaFoldDB" id="A0AAN8UJ27"/>
<dbReference type="InterPro" id="IPR002885">
    <property type="entry name" value="PPR_rpt"/>
</dbReference>
<dbReference type="Pfam" id="PF01535">
    <property type="entry name" value="PPR"/>
    <property type="match status" value="3"/>
</dbReference>
<comment type="similarity">
    <text evidence="2">Belongs to the PPR family. PCMP-E subfamily.</text>
</comment>
<evidence type="ECO:0000313" key="4">
    <source>
        <dbReference type="EMBL" id="KAK6911392.1"/>
    </source>
</evidence>
<dbReference type="InterPro" id="IPR046848">
    <property type="entry name" value="E_motif"/>
</dbReference>
<sequence>MYKYGRGVRLFCSASASISRKTSWDPTVSLSLQHPSLVLLESCTTRVHFKQILAQIMRKNLIGQTFPMSRLLLYSAVSYPENLDMASLLFSHFTPYPNVFIYNTMISAFSFSPCQSFTLYSSMLKSKVYPNRHTLLHLVQASDCMLAGMQIHCHAIVMGLFTYGYLQNSLLKLYLQNGKLELACQVFEEMLCPDVITYNIMIFGYAKNGCGLEAVELFKDMVRLDIEPDEYTMLGLLVCCGHLGDANMGNSIHAWIERRKVRNSSNLILSNALLDVYVKCKKLETARRVFDAAMKRDVVSWNTMIAGYSKVGELELAHKFLDEMPCRDLVSWNSLLAGYAQRGDYMMVRKLFNDMVSENFKPDKMTMVSLISATAEVGGLDKGRSIHGQVIRMGMATDAFLCSALIEMYCKCGSIESALAVFKGVTEKDVTLWTTMIRGLAFHEPEKEGGYILLSNVYAASGRWSQSDMMREIMKGRGMKKSAGCSSLMVDGVVHDFMAADEQHPRWPEIRSILLCLKSEMKIFPWISNESQNYMQTVDNL</sequence>
<dbReference type="InterPro" id="IPR046960">
    <property type="entry name" value="PPR_At4g14850-like_plant"/>
</dbReference>
<keyword evidence="5" id="KW-1185">Reference proteome</keyword>
<feature type="repeat" description="PPR" evidence="3">
    <location>
        <begin position="297"/>
        <end position="327"/>
    </location>
</feature>
<name>A0AAN8UJ27_9MAGN</name>
<feature type="repeat" description="PPR" evidence="3">
    <location>
        <begin position="398"/>
        <end position="432"/>
    </location>
</feature>
<dbReference type="PROSITE" id="PS51375">
    <property type="entry name" value="PPR"/>
    <property type="match status" value="4"/>
</dbReference>
<accession>A0AAN8UJ27</accession>
<comment type="caution">
    <text evidence="4">The sequence shown here is derived from an EMBL/GenBank/DDBJ whole genome shotgun (WGS) entry which is preliminary data.</text>
</comment>
<evidence type="ECO:0000313" key="5">
    <source>
        <dbReference type="Proteomes" id="UP001370490"/>
    </source>
</evidence>
<dbReference type="Gene3D" id="1.25.40.10">
    <property type="entry name" value="Tetratricopeptide repeat domain"/>
    <property type="match status" value="3"/>
</dbReference>
<proteinExistence type="inferred from homology"/>
<dbReference type="Pfam" id="PF20431">
    <property type="entry name" value="E_motif"/>
    <property type="match status" value="1"/>
</dbReference>
<dbReference type="NCBIfam" id="TIGR00756">
    <property type="entry name" value="PPR"/>
    <property type="match status" value="5"/>
</dbReference>
<dbReference type="Pfam" id="PF13041">
    <property type="entry name" value="PPR_2"/>
    <property type="match status" value="3"/>
</dbReference>
<dbReference type="InterPro" id="IPR011990">
    <property type="entry name" value="TPR-like_helical_dom_sf"/>
</dbReference>
<feature type="repeat" description="PPR" evidence="3">
    <location>
        <begin position="194"/>
        <end position="228"/>
    </location>
</feature>
<dbReference type="PANTHER" id="PTHR47926:SF359">
    <property type="entry name" value="PENTACOTRIPEPTIDE-REPEAT REGION OF PRORP DOMAIN-CONTAINING PROTEIN"/>
    <property type="match status" value="1"/>
</dbReference>
<dbReference type="GO" id="GO:0003723">
    <property type="term" value="F:RNA binding"/>
    <property type="evidence" value="ECO:0007669"/>
    <property type="project" value="InterPro"/>
</dbReference>
<keyword evidence="1" id="KW-0677">Repeat</keyword>
<protein>
    <submittedName>
        <fullName evidence="4">E motif</fullName>
    </submittedName>
</protein>
<evidence type="ECO:0000256" key="2">
    <source>
        <dbReference type="ARBA" id="ARBA00061659"/>
    </source>
</evidence>
<evidence type="ECO:0000256" key="1">
    <source>
        <dbReference type="ARBA" id="ARBA00022737"/>
    </source>
</evidence>
<evidence type="ECO:0000256" key="3">
    <source>
        <dbReference type="PROSITE-ProRule" id="PRU00708"/>
    </source>
</evidence>
<organism evidence="4 5">
    <name type="scientific">Dillenia turbinata</name>
    <dbReference type="NCBI Taxonomy" id="194707"/>
    <lineage>
        <taxon>Eukaryota</taxon>
        <taxon>Viridiplantae</taxon>
        <taxon>Streptophyta</taxon>
        <taxon>Embryophyta</taxon>
        <taxon>Tracheophyta</taxon>
        <taxon>Spermatophyta</taxon>
        <taxon>Magnoliopsida</taxon>
        <taxon>eudicotyledons</taxon>
        <taxon>Gunneridae</taxon>
        <taxon>Pentapetalae</taxon>
        <taxon>Dilleniales</taxon>
        <taxon>Dilleniaceae</taxon>
        <taxon>Dillenia</taxon>
    </lineage>
</organism>
<dbReference type="GO" id="GO:0009451">
    <property type="term" value="P:RNA modification"/>
    <property type="evidence" value="ECO:0007669"/>
    <property type="project" value="InterPro"/>
</dbReference>
<dbReference type="PANTHER" id="PTHR47926">
    <property type="entry name" value="PENTATRICOPEPTIDE REPEAT-CONTAINING PROTEIN"/>
    <property type="match status" value="1"/>
</dbReference>
<feature type="repeat" description="PPR" evidence="3">
    <location>
        <begin position="328"/>
        <end position="362"/>
    </location>
</feature>
<dbReference type="FunFam" id="1.25.40.10:FF:000412">
    <property type="entry name" value="Putative pentatricopeptide repeat-containing protein"/>
    <property type="match status" value="1"/>
</dbReference>
<gene>
    <name evidence="4" type="ORF">RJ641_023485</name>
</gene>